<accession>X1FD51</accession>
<reference evidence="1" key="1">
    <citation type="journal article" date="2014" name="Front. Microbiol.">
        <title>High frequency of phylogenetically diverse reductive dehalogenase-homologous genes in deep subseafloor sedimentary metagenomes.</title>
        <authorList>
            <person name="Kawai M."/>
            <person name="Futagami T."/>
            <person name="Toyoda A."/>
            <person name="Takaki Y."/>
            <person name="Nishi S."/>
            <person name="Hori S."/>
            <person name="Arai W."/>
            <person name="Tsubouchi T."/>
            <person name="Morono Y."/>
            <person name="Uchiyama I."/>
            <person name="Ito T."/>
            <person name="Fujiyama A."/>
            <person name="Inagaki F."/>
            <person name="Takami H."/>
        </authorList>
    </citation>
    <scope>NUCLEOTIDE SEQUENCE</scope>
    <source>
        <strain evidence="1">Expedition CK06-06</strain>
    </source>
</reference>
<gene>
    <name evidence="1" type="ORF">S03H2_08496</name>
</gene>
<proteinExistence type="predicted"/>
<dbReference type="EMBL" id="BARU01004136">
    <property type="protein sequence ID" value="GAH18683.1"/>
    <property type="molecule type" value="Genomic_DNA"/>
</dbReference>
<dbReference type="AlphaFoldDB" id="X1FD51"/>
<evidence type="ECO:0000313" key="1">
    <source>
        <dbReference type="EMBL" id="GAH18683.1"/>
    </source>
</evidence>
<comment type="caution">
    <text evidence="1">The sequence shown here is derived from an EMBL/GenBank/DDBJ whole genome shotgun (WGS) entry which is preliminary data.</text>
</comment>
<name>X1FD51_9ZZZZ</name>
<organism evidence="1">
    <name type="scientific">marine sediment metagenome</name>
    <dbReference type="NCBI Taxonomy" id="412755"/>
    <lineage>
        <taxon>unclassified sequences</taxon>
        <taxon>metagenomes</taxon>
        <taxon>ecological metagenomes</taxon>
    </lineage>
</organism>
<sequence>MKSEPSNAAVALALAVALGASSLLSAKAAGPEKMVDDVLLDHIDSRILGKCRLYL</sequence>
<feature type="non-terminal residue" evidence="1">
    <location>
        <position position="55"/>
    </location>
</feature>
<protein>
    <submittedName>
        <fullName evidence="1">Uncharacterized protein</fullName>
    </submittedName>
</protein>